<dbReference type="InterPro" id="IPR001123">
    <property type="entry name" value="LeuE-type"/>
</dbReference>
<reference evidence="8" key="1">
    <citation type="journal article" date="2019" name="Genome Announc.">
        <title>Draft Genome Sequence of Pseudoalteromonas piscicida Strain 36Y ROTHPW, an Hypersaline Seawater Isolate from the South Coast of Sonora, Mexico.</title>
        <authorList>
            <person name="Sanchez-Diaz R."/>
            <person name="Molina-Garza Z.J."/>
            <person name="Cruz-Suarez L.E."/>
            <person name="Selvin J."/>
            <person name="Kiran G.S."/>
            <person name="Ibarra-Gamez J.C."/>
            <person name="Gomez-Gil B."/>
            <person name="Galaviz-Silva L."/>
        </authorList>
    </citation>
    <scope>NUCLEOTIDE SEQUENCE [LARGE SCALE GENOMIC DNA]</scope>
    <source>
        <strain evidence="8">36Y_RITHPW</strain>
    </source>
</reference>
<keyword evidence="5 6" id="KW-0472">Membrane</keyword>
<name>A0A2A5JTV0_PSEO7</name>
<dbReference type="OrthoDB" id="581870at2"/>
<feature type="transmembrane region" description="Helical" evidence="6">
    <location>
        <begin position="185"/>
        <end position="203"/>
    </location>
</feature>
<dbReference type="EMBL" id="NKHF01000024">
    <property type="protein sequence ID" value="PCK32797.1"/>
    <property type="molecule type" value="Genomic_DNA"/>
</dbReference>
<keyword evidence="8" id="KW-1185">Reference proteome</keyword>
<dbReference type="PANTHER" id="PTHR30086">
    <property type="entry name" value="ARGININE EXPORTER PROTEIN ARGO"/>
    <property type="match status" value="1"/>
</dbReference>
<evidence type="ECO:0000256" key="1">
    <source>
        <dbReference type="ARBA" id="ARBA00004651"/>
    </source>
</evidence>
<keyword evidence="4 6" id="KW-1133">Transmembrane helix</keyword>
<evidence type="ECO:0000313" key="8">
    <source>
        <dbReference type="Proteomes" id="UP000228621"/>
    </source>
</evidence>
<dbReference type="AlphaFoldDB" id="A0A2A5JTV0"/>
<feature type="transmembrane region" description="Helical" evidence="6">
    <location>
        <begin position="145"/>
        <end position="165"/>
    </location>
</feature>
<feature type="transmembrane region" description="Helical" evidence="6">
    <location>
        <begin position="41"/>
        <end position="63"/>
    </location>
</feature>
<feature type="transmembrane region" description="Helical" evidence="6">
    <location>
        <begin position="117"/>
        <end position="138"/>
    </location>
</feature>
<comment type="caution">
    <text evidence="7">The sequence shown here is derived from an EMBL/GenBank/DDBJ whole genome shotgun (WGS) entry which is preliminary data.</text>
</comment>
<feature type="transmembrane region" description="Helical" evidence="6">
    <location>
        <begin position="70"/>
        <end position="88"/>
    </location>
</feature>
<dbReference type="Pfam" id="PF01810">
    <property type="entry name" value="LysE"/>
    <property type="match status" value="1"/>
</dbReference>
<keyword evidence="3 6" id="KW-0812">Transmembrane</keyword>
<evidence type="ECO:0000256" key="3">
    <source>
        <dbReference type="ARBA" id="ARBA00022692"/>
    </source>
</evidence>
<comment type="subcellular location">
    <subcellularLocation>
        <location evidence="1">Cell membrane</location>
        <topology evidence="1">Multi-pass membrane protein</topology>
    </subcellularLocation>
</comment>
<organism evidence="7 8">
    <name type="scientific">Pseudoalteromonas piscicida</name>
    <dbReference type="NCBI Taxonomy" id="43662"/>
    <lineage>
        <taxon>Bacteria</taxon>
        <taxon>Pseudomonadati</taxon>
        <taxon>Pseudomonadota</taxon>
        <taxon>Gammaproteobacteria</taxon>
        <taxon>Alteromonadales</taxon>
        <taxon>Pseudoalteromonadaceae</taxon>
        <taxon>Pseudoalteromonas</taxon>
    </lineage>
</organism>
<evidence type="ECO:0000256" key="6">
    <source>
        <dbReference type="SAM" id="Phobius"/>
    </source>
</evidence>
<sequence length="206" mass="22026">MELTAWLSLAAICAFGAMSPGPSLAVVLRYSLFHSAKHGIVASLSHGLGVGIYASLAILGLSGLIHQFPIVYQFLVYGGAAYLAWMGIKILTSKSQGLAVSDAQATTSYAKAAQDGFAIAFLNPKLAIFFVALFSQFIDPEKMTLAVGFIMCLTVLTIDALWYFVVSIVSASARDKFDLTAKRAVIDKILGCAFLLLAMRVVYQSV</sequence>
<dbReference type="GO" id="GO:0005886">
    <property type="term" value="C:plasma membrane"/>
    <property type="evidence" value="ECO:0007669"/>
    <property type="project" value="UniProtKB-SubCell"/>
</dbReference>
<gene>
    <name evidence="7" type="ORF">CEX98_05215</name>
</gene>
<proteinExistence type="predicted"/>
<dbReference type="RefSeq" id="WP_099641060.1">
    <property type="nucleotide sequence ID" value="NZ_NKHF01000024.1"/>
</dbReference>
<evidence type="ECO:0000256" key="2">
    <source>
        <dbReference type="ARBA" id="ARBA00022475"/>
    </source>
</evidence>
<keyword evidence="2" id="KW-1003">Cell membrane</keyword>
<dbReference type="GO" id="GO:0015171">
    <property type="term" value="F:amino acid transmembrane transporter activity"/>
    <property type="evidence" value="ECO:0007669"/>
    <property type="project" value="TreeGrafter"/>
</dbReference>
<dbReference type="PIRSF" id="PIRSF006324">
    <property type="entry name" value="LeuE"/>
    <property type="match status" value="1"/>
</dbReference>
<evidence type="ECO:0000256" key="5">
    <source>
        <dbReference type="ARBA" id="ARBA00023136"/>
    </source>
</evidence>
<dbReference type="Proteomes" id="UP000228621">
    <property type="component" value="Unassembled WGS sequence"/>
</dbReference>
<accession>A0A2A5JTV0</accession>
<evidence type="ECO:0000313" key="7">
    <source>
        <dbReference type="EMBL" id="PCK32797.1"/>
    </source>
</evidence>
<dbReference type="PANTHER" id="PTHR30086:SF16">
    <property type="entry name" value="AMINO ACID EFFLUX PERMEASE RHTB FAMILY"/>
    <property type="match status" value="1"/>
</dbReference>
<protein>
    <submittedName>
        <fullName evidence="7">Transporter</fullName>
    </submittedName>
</protein>
<evidence type="ECO:0000256" key="4">
    <source>
        <dbReference type="ARBA" id="ARBA00022989"/>
    </source>
</evidence>